<evidence type="ECO:0000259" key="1">
    <source>
        <dbReference type="Pfam" id="PF05299"/>
    </source>
</evidence>
<sequence>MHNTTIAPRFCVGLVDAGLVSDRFERVAHVIKGVVRFCLAGLVIWGGAVAAATPPVNGHRLILELSPAEFDAHGALPYLDVALDIDGVTADRGETVLQLSKVSDSTVTSADQLSDLQVADAKGPLRLTVQDLELTPNDVMRRWQADRTVVGTVRVRYRISIDAQKPLVGSPMTELRTGEYAFSGAGASFLALPDDDLQRTVWIRWVLPPGAKSTRAISNLGVGDQKSRQPLTVDALRDFFFMHGAVGVFQSEDGALTGSWAGTPTFAMDQVMRWSADLRRFYAHFFRSQAAKFSIFARPNPVNPGSGIGLKDGFAFTYGPDTTEQGVRLLLGHEMVHALMVSLDEENDPGNTKSAWFNEGLAVYYQRALPLRAGLIDASVFLEDLNRTAAQYYTSAKRNGTNAEVVEKFWSDARVRLLPYQRGSLYFAQVDAAVLAKSGGKRSLDNLIHTVIDAHVAGTPVNAALWRKILSDELGPQGVADFESMMAGGLVLPPSDAYGPCFRRVLRKTRPFDPGFSMSAFTPPGKIVDLVHGSEAEKAGVREGDMLLKGGVGDRVMLDPTKTLRLQLSREGKIYEVRYLPRGAPVDTYQWEQSEVPGCAVP</sequence>
<accession>A0ABS8HDP7</accession>
<keyword evidence="3" id="KW-1185">Reference proteome</keyword>
<dbReference type="RefSeq" id="WP_084624443.1">
    <property type="nucleotide sequence ID" value="NZ_CAWLZN010000001.1"/>
</dbReference>
<dbReference type="InterPro" id="IPR007963">
    <property type="entry name" value="Peptidase_M61_catalytic"/>
</dbReference>
<gene>
    <name evidence="2" type="ORF">LL965_08780</name>
</gene>
<dbReference type="Pfam" id="PF05299">
    <property type="entry name" value="Peptidase_M61"/>
    <property type="match status" value="1"/>
</dbReference>
<dbReference type="InterPro" id="IPR027268">
    <property type="entry name" value="Peptidase_M4/M1_CTD_sf"/>
</dbReference>
<reference evidence="2 3" key="1">
    <citation type="submission" date="2021-10" db="EMBL/GenBank/DDBJ databases">
        <title>Genome sequencing of Xanthomonas strains from NCPPB.</title>
        <authorList>
            <person name="Hussein R."/>
            <person name="Harrison J."/>
            <person name="Studholme D.J."/>
            <person name="Vicente J."/>
            <person name="Grant M."/>
        </authorList>
    </citation>
    <scope>NUCLEOTIDE SEQUENCE [LARGE SCALE GENOMIC DNA]</scope>
    <source>
        <strain evidence="2 3">NCPPB 101</strain>
    </source>
</reference>
<feature type="domain" description="Peptidase M61 catalytic" evidence="1">
    <location>
        <begin position="348"/>
        <end position="399"/>
    </location>
</feature>
<dbReference type="Proteomes" id="UP001199206">
    <property type="component" value="Unassembled WGS sequence"/>
</dbReference>
<evidence type="ECO:0000313" key="2">
    <source>
        <dbReference type="EMBL" id="MCC4620177.1"/>
    </source>
</evidence>
<evidence type="ECO:0000313" key="3">
    <source>
        <dbReference type="Proteomes" id="UP001199206"/>
    </source>
</evidence>
<dbReference type="EMBL" id="JAJGQJ010000015">
    <property type="protein sequence ID" value="MCC4620177.1"/>
    <property type="molecule type" value="Genomic_DNA"/>
</dbReference>
<dbReference type="Gene3D" id="1.10.390.10">
    <property type="entry name" value="Neutral Protease Domain 2"/>
    <property type="match status" value="1"/>
</dbReference>
<proteinExistence type="predicted"/>
<organism evidence="2 3">
    <name type="scientific">Xanthomonas cassavae CFBP 4642</name>
    <dbReference type="NCBI Taxonomy" id="1219375"/>
    <lineage>
        <taxon>Bacteria</taxon>
        <taxon>Pseudomonadati</taxon>
        <taxon>Pseudomonadota</taxon>
        <taxon>Gammaproteobacteria</taxon>
        <taxon>Lysobacterales</taxon>
        <taxon>Lysobacteraceae</taxon>
        <taxon>Xanthomonas</taxon>
    </lineage>
</organism>
<name>A0ABS8HDP7_9XANT</name>
<protein>
    <recommendedName>
        <fullName evidence="1">Peptidase M61 catalytic domain-containing protein</fullName>
    </recommendedName>
</protein>
<comment type="caution">
    <text evidence="2">The sequence shown here is derived from an EMBL/GenBank/DDBJ whole genome shotgun (WGS) entry which is preliminary data.</text>
</comment>